<dbReference type="EMBL" id="BLAD01000038">
    <property type="protein sequence ID" value="GER99082.1"/>
    <property type="molecule type" value="Genomic_DNA"/>
</dbReference>
<evidence type="ECO:0000313" key="3">
    <source>
        <dbReference type="Proteomes" id="UP000334990"/>
    </source>
</evidence>
<feature type="transmembrane region" description="Helical" evidence="1">
    <location>
        <begin position="32"/>
        <end position="53"/>
    </location>
</feature>
<evidence type="ECO:0000313" key="2">
    <source>
        <dbReference type="EMBL" id="GER99082.1"/>
    </source>
</evidence>
<keyword evidence="1" id="KW-1133">Transmembrane helix</keyword>
<proteinExistence type="predicted"/>
<name>A0A5M3VVF9_9ACTN</name>
<dbReference type="OrthoDB" id="3421991at2"/>
<keyword evidence="1" id="KW-0472">Membrane</keyword>
<keyword evidence="3" id="KW-1185">Reference proteome</keyword>
<organism evidence="2 3">
    <name type="scientific">Acrocarpospora corrugata</name>
    <dbReference type="NCBI Taxonomy" id="35763"/>
    <lineage>
        <taxon>Bacteria</taxon>
        <taxon>Bacillati</taxon>
        <taxon>Actinomycetota</taxon>
        <taxon>Actinomycetes</taxon>
        <taxon>Streptosporangiales</taxon>
        <taxon>Streptosporangiaceae</taxon>
        <taxon>Acrocarpospora</taxon>
    </lineage>
</organism>
<reference evidence="2 3" key="1">
    <citation type="submission" date="2019-10" db="EMBL/GenBank/DDBJ databases">
        <title>Whole genome shotgun sequence of Acrocarpospora corrugata NBRC 13972.</title>
        <authorList>
            <person name="Ichikawa N."/>
            <person name="Kimura A."/>
            <person name="Kitahashi Y."/>
            <person name="Komaki H."/>
            <person name="Oguchi A."/>
        </authorList>
    </citation>
    <scope>NUCLEOTIDE SEQUENCE [LARGE SCALE GENOMIC DNA]</scope>
    <source>
        <strain evidence="2 3">NBRC 13972</strain>
    </source>
</reference>
<protein>
    <submittedName>
        <fullName evidence="2">Uncharacterized protein</fullName>
    </submittedName>
</protein>
<dbReference type="AlphaFoldDB" id="A0A5M3VVF9"/>
<evidence type="ECO:0000256" key="1">
    <source>
        <dbReference type="SAM" id="Phobius"/>
    </source>
</evidence>
<sequence>MTTRKRRPAAREDRWSDSRLAELGLTPIQQKILLGLGGVVALLVVALLLSLAIQGINGTAAAPSPLSAGSAIGEARPAEYQSWQSLKQFAPIADRKADQKPLTAEEIFATRTLKSGKQTLRLSQRQLDGSCAEALWGEDLIELARESDCTQAVRGVFTTADSAYIAQYTLFNVANAEAANTFVTTLDALHRGGWTLPLKPDVAPFSGYSEASGHAMGHYVGLVWVARADGAEPEPTDDFVTLSLTLREAEKAVYRRVVAATGVTPTAS</sequence>
<keyword evidence="1" id="KW-0812">Transmembrane</keyword>
<dbReference type="Proteomes" id="UP000334990">
    <property type="component" value="Unassembled WGS sequence"/>
</dbReference>
<accession>A0A5M3VVF9</accession>
<dbReference type="RefSeq" id="WP_155335494.1">
    <property type="nucleotide sequence ID" value="NZ_BAAABN010000042.1"/>
</dbReference>
<gene>
    <name evidence="2" type="ORF">Acor_11460</name>
</gene>
<comment type="caution">
    <text evidence="2">The sequence shown here is derived from an EMBL/GenBank/DDBJ whole genome shotgun (WGS) entry which is preliminary data.</text>
</comment>